<evidence type="ECO:0000259" key="3">
    <source>
        <dbReference type="PROSITE" id="PS51186"/>
    </source>
</evidence>
<evidence type="ECO:0000256" key="1">
    <source>
        <dbReference type="ARBA" id="ARBA00022679"/>
    </source>
</evidence>
<evidence type="ECO:0000313" key="4">
    <source>
        <dbReference type="EMBL" id="OUS09577.1"/>
    </source>
</evidence>
<dbReference type="CDD" id="cd04301">
    <property type="entry name" value="NAT_SF"/>
    <property type="match status" value="1"/>
</dbReference>
<sequence>MIQIIPITSRETYPVRHAVLRKGRPVEDCRFSGDELGTTFHLGAFEKDKIIGVATFLMNKDIDLEQIKHIKLHHCYQLRGMAVLEIAQGKGVGKKLLKHAEKLLKDKQVQGLWFNARVNAISFYEKMGYEIVSEPFMIPQVGDHHKMMKLL</sequence>
<dbReference type="AlphaFoldDB" id="A0A1Z8AGY2"/>
<proteinExistence type="predicted"/>
<dbReference type="InterPro" id="IPR050680">
    <property type="entry name" value="YpeA/RimI_acetyltransf"/>
</dbReference>
<dbReference type="Pfam" id="PF00583">
    <property type="entry name" value="Acetyltransf_1"/>
    <property type="match status" value="1"/>
</dbReference>
<dbReference type="InterPro" id="IPR000182">
    <property type="entry name" value="GNAT_dom"/>
</dbReference>
<dbReference type="PANTHER" id="PTHR43420">
    <property type="entry name" value="ACETYLTRANSFERASE"/>
    <property type="match status" value="1"/>
</dbReference>
<dbReference type="Gene3D" id="3.40.630.30">
    <property type="match status" value="1"/>
</dbReference>
<gene>
    <name evidence="4" type="ORF">A9Q93_13555</name>
</gene>
<accession>A0A1Z8AGY2</accession>
<organism evidence="4 5">
    <name type="scientific">Nonlabens dokdonensis</name>
    <dbReference type="NCBI Taxonomy" id="328515"/>
    <lineage>
        <taxon>Bacteria</taxon>
        <taxon>Pseudomonadati</taxon>
        <taxon>Bacteroidota</taxon>
        <taxon>Flavobacteriia</taxon>
        <taxon>Flavobacteriales</taxon>
        <taxon>Flavobacteriaceae</taxon>
        <taxon>Nonlabens</taxon>
    </lineage>
</organism>
<dbReference type="SUPFAM" id="SSF55729">
    <property type="entry name" value="Acyl-CoA N-acyltransferases (Nat)"/>
    <property type="match status" value="1"/>
</dbReference>
<reference evidence="5" key="1">
    <citation type="journal article" date="2017" name="Proc. Natl. Acad. Sci. U.S.A.">
        <title>Simulation of Deepwater Horizon oil plume reveals substrate specialization within a complex community of hydrocarbon-degraders.</title>
        <authorList>
            <person name="Hu P."/>
            <person name="Dubinsky E.A."/>
            <person name="Probst A.J."/>
            <person name="Wang J."/>
            <person name="Sieber C.M.K."/>
            <person name="Tom L.M."/>
            <person name="Gardinali P."/>
            <person name="Banfield J.F."/>
            <person name="Atlas R.M."/>
            <person name="Andersen G.L."/>
        </authorList>
    </citation>
    <scope>NUCLEOTIDE SEQUENCE [LARGE SCALE GENOMIC DNA]</scope>
</reference>
<dbReference type="RefSeq" id="WP_303687987.1">
    <property type="nucleotide sequence ID" value="NZ_CAJXYO010000014.1"/>
</dbReference>
<keyword evidence="2" id="KW-0012">Acyltransferase</keyword>
<dbReference type="EMBL" id="MAAX01000210">
    <property type="protein sequence ID" value="OUS09577.1"/>
    <property type="molecule type" value="Genomic_DNA"/>
</dbReference>
<feature type="domain" description="N-acetyltransferase" evidence="3">
    <location>
        <begin position="1"/>
        <end position="151"/>
    </location>
</feature>
<keyword evidence="1 4" id="KW-0808">Transferase</keyword>
<dbReference type="PROSITE" id="PS51186">
    <property type="entry name" value="GNAT"/>
    <property type="match status" value="1"/>
</dbReference>
<evidence type="ECO:0000256" key="2">
    <source>
        <dbReference type="ARBA" id="ARBA00023315"/>
    </source>
</evidence>
<dbReference type="Proteomes" id="UP000196102">
    <property type="component" value="Unassembled WGS sequence"/>
</dbReference>
<comment type="caution">
    <text evidence="4">The sequence shown here is derived from an EMBL/GenBank/DDBJ whole genome shotgun (WGS) entry which is preliminary data.</text>
</comment>
<name>A0A1Z8AGY2_9FLAO</name>
<evidence type="ECO:0000313" key="5">
    <source>
        <dbReference type="Proteomes" id="UP000196102"/>
    </source>
</evidence>
<dbReference type="GO" id="GO:0016747">
    <property type="term" value="F:acyltransferase activity, transferring groups other than amino-acyl groups"/>
    <property type="evidence" value="ECO:0007669"/>
    <property type="project" value="InterPro"/>
</dbReference>
<protein>
    <submittedName>
        <fullName evidence="4">GNAT family N-acetyltransferase</fullName>
    </submittedName>
</protein>
<dbReference type="InterPro" id="IPR016181">
    <property type="entry name" value="Acyl_CoA_acyltransferase"/>
</dbReference>